<dbReference type="KEGG" id="eri:EEI45_04030"/>
<gene>
    <name evidence="3" type="ORF">EEI45_04030</name>
</gene>
<evidence type="ECO:0000313" key="3">
    <source>
        <dbReference type="EMBL" id="AZK44040.1"/>
    </source>
</evidence>
<dbReference type="AlphaFoldDB" id="A0A3S8RM60"/>
<evidence type="ECO:0000313" key="4">
    <source>
        <dbReference type="Proteomes" id="UP000278804"/>
    </source>
</evidence>
<dbReference type="RefSeq" id="WP_125164239.1">
    <property type="nucleotide sequence ID" value="NZ_CP034234.1"/>
</dbReference>
<protein>
    <recommendedName>
        <fullName evidence="5">LPXTG cell wall anchor domain-containing protein</fullName>
    </recommendedName>
</protein>
<reference evidence="3 4" key="1">
    <citation type="journal article" date="2020" name="Int. J. Syst. Evol. Microbiol.">
        <title>Description of Erysipelothrix piscisicarius sp. nov., an emergent fish pathogen, and assessment of virulence using a tiger barb (Puntigrus tetrazona) infection model.</title>
        <authorList>
            <person name="Pomaranski E.K."/>
            <person name="Griffin M.J."/>
            <person name="Camus A.C."/>
            <person name="Armwood A.R."/>
            <person name="Shelley J."/>
            <person name="Waldbieser G.C."/>
            <person name="LaFrentz B.R."/>
            <person name="Garcia J.C."/>
            <person name="Yanong R."/>
            <person name="Soto E."/>
        </authorList>
    </citation>
    <scope>NUCLEOTIDE SEQUENCE [LARGE SCALE GENOMIC DNA]</scope>
    <source>
        <strain evidence="3 4">15TAL0474</strain>
    </source>
</reference>
<organism evidence="3 4">
    <name type="scientific">Erysipelothrix piscisicarius</name>
    <dbReference type="NCBI Taxonomy" id="2485784"/>
    <lineage>
        <taxon>Bacteria</taxon>
        <taxon>Bacillati</taxon>
        <taxon>Bacillota</taxon>
        <taxon>Erysipelotrichia</taxon>
        <taxon>Erysipelotrichales</taxon>
        <taxon>Erysipelotrichaceae</taxon>
        <taxon>Erysipelothrix</taxon>
    </lineage>
</organism>
<sequence length="699" mass="78755">MKFKAILLTIIGSFLIMPVAADDAMDAAARQHLRDKYTIHEDSFRPVIQLFEDGSQAFVCDKVELDYYFTLLQDDLDEGIDNYQNYAYLIDTGREDPVIRTNRYDMRGLVRKQAISMPQYDASLPNRLPFKIRSLKKDEGTTQWYVDVNDDYRGVQKDGKGMVGYDLFLSPFHIENDDHNNLLFKELVDIAVVVIRPRAGQEPDVKRYTLSKSRPSMSFEGGRIEVTLEQGMKHIRLVDDGTYGYGQLKFEVEGSSASVTKDPSKPLNDLPMGIRARFDFFDQKRKGKEFDKLDEVRILEEHQTPIGQMVHHVYSNDRKPGCSLSDLKEKHDKRVDALVNRMVSRFNQLDESTKQSLSEKYSVRTSQALADLMEHYDLNIYPFNPKPKALISMTPKTTEDVLTQPTDLNDPVGQAIGEPDQSKTLHVESSTRLQNVAPAPQAGASAVAKHTIQAPRYPIKLTESLPPVNSIIEHQDHLEIKPVELSTELQHERLRHRVRPRHSVTDTVKTTRSALSLLEPEKGQSSNLKATIASAMVVLKDGKAGKIEPSSHSDMHHLVTEMLKQEQNFETTQLPLAQQGGNVDTQTQNQLVSLELKRLLVRNANANQSIASQPHQSIPTATFNISGDKMGVQNPMETVKSETHANPQQMLPSQSNASKQQDPLYSKPKHLPATGVAEQSSWFLGSLLCVLGILLRSKR</sequence>
<feature type="signal peptide" evidence="2">
    <location>
        <begin position="1"/>
        <end position="21"/>
    </location>
</feature>
<keyword evidence="2" id="KW-0732">Signal</keyword>
<evidence type="ECO:0000256" key="1">
    <source>
        <dbReference type="SAM" id="MobiDB-lite"/>
    </source>
</evidence>
<evidence type="ECO:0008006" key="5">
    <source>
        <dbReference type="Google" id="ProtNLM"/>
    </source>
</evidence>
<feature type="compositionally biased region" description="Polar residues" evidence="1">
    <location>
        <begin position="644"/>
        <end position="663"/>
    </location>
</feature>
<keyword evidence="4" id="KW-1185">Reference proteome</keyword>
<accession>A0A3S8RM60</accession>
<feature type="chain" id="PRO_5019526173" description="LPXTG cell wall anchor domain-containing protein" evidence="2">
    <location>
        <begin position="22"/>
        <end position="699"/>
    </location>
</feature>
<feature type="region of interest" description="Disordered" evidence="1">
    <location>
        <begin position="638"/>
        <end position="671"/>
    </location>
</feature>
<name>A0A3S8RM60_9FIRM</name>
<dbReference type="EMBL" id="CP034234">
    <property type="protein sequence ID" value="AZK44040.1"/>
    <property type="molecule type" value="Genomic_DNA"/>
</dbReference>
<evidence type="ECO:0000256" key="2">
    <source>
        <dbReference type="SAM" id="SignalP"/>
    </source>
</evidence>
<proteinExistence type="predicted"/>
<dbReference type="Proteomes" id="UP000278804">
    <property type="component" value="Chromosome"/>
</dbReference>